<dbReference type="Gene3D" id="3.30.930.10">
    <property type="entry name" value="Bira Bifunctional Protein, Domain 2"/>
    <property type="match status" value="1"/>
</dbReference>
<gene>
    <name evidence="9" type="ORF">LCGC14_1381580</name>
</gene>
<dbReference type="GO" id="GO:0005524">
    <property type="term" value="F:ATP binding"/>
    <property type="evidence" value="ECO:0007669"/>
    <property type="project" value="UniProtKB-KW"/>
</dbReference>
<dbReference type="NCBIfam" id="NF001756">
    <property type="entry name" value="PRK00484.1"/>
    <property type="match status" value="1"/>
</dbReference>
<proteinExistence type="inferred from homology"/>
<sequence length="483" mass="56275">MIEDLIRDRLKKLHTYEQDASPYPARVRRDVTLKELRTEFQKLSRKKKNLYVVGRVWSMRDQGSIIFIDIRDASGSMQLLISKAETKTFNLIKKTLDRGDFIEAYGFPVRTKRGEKSVSVKRVRIIAKSIRPLPTTWYGLEDTEVRLRERYLDILLHPETRELFAKKIRFWDTIRSFLKEEGFFEVEMPVLESVPGGAEAEPFVTHHKALDKDFYLRISLELPLKKMLVGGVEKVFEIGRIFRNEGIDQEHLQDYTQMECYAAYWDYTAMMKFTERLYKRTIKKTLGTLTTNTRGHKISWGSRWSRVDYYEVFKRKTGIDLVHTTIAELKKKARSLGITVARGYGKGRIIDLIYKHSVRGTLIQPCFLIDPPVEIEPLAKRRDDDPGRVERFQIVAAGTELGKGFSELNDPIDQRKRFEDQMKLREQGDVEAQRIDEDFLKALEYGMPPAGGFGMSERLFAVLLDKPVRETVIFPLMRKKTDA</sequence>
<dbReference type="InterPro" id="IPR002313">
    <property type="entry name" value="Lys-tRNA-ligase_II"/>
</dbReference>
<dbReference type="EMBL" id="LAZR01008833">
    <property type="protein sequence ID" value="KKM76294.1"/>
    <property type="molecule type" value="Genomic_DNA"/>
</dbReference>
<feature type="domain" description="Aminoacyl-transfer RNA synthetases class-II family profile" evidence="8">
    <location>
        <begin position="174"/>
        <end position="475"/>
    </location>
</feature>
<reference evidence="9" key="1">
    <citation type="journal article" date="2015" name="Nature">
        <title>Complex archaea that bridge the gap between prokaryotes and eukaryotes.</title>
        <authorList>
            <person name="Spang A."/>
            <person name="Saw J.H."/>
            <person name="Jorgensen S.L."/>
            <person name="Zaremba-Niedzwiedzka K."/>
            <person name="Martijn J."/>
            <person name="Lind A.E."/>
            <person name="van Eijk R."/>
            <person name="Schleper C."/>
            <person name="Guy L."/>
            <person name="Ettema T.J."/>
        </authorList>
    </citation>
    <scope>NUCLEOTIDE SEQUENCE</scope>
</reference>
<dbReference type="GO" id="GO:0006430">
    <property type="term" value="P:lysyl-tRNA aminoacylation"/>
    <property type="evidence" value="ECO:0007669"/>
    <property type="project" value="InterPro"/>
</dbReference>
<dbReference type="GO" id="GO:0005829">
    <property type="term" value="C:cytosol"/>
    <property type="evidence" value="ECO:0007669"/>
    <property type="project" value="TreeGrafter"/>
</dbReference>
<dbReference type="InterPro" id="IPR004364">
    <property type="entry name" value="Aa-tRNA-synt_II"/>
</dbReference>
<dbReference type="NCBIfam" id="TIGR00499">
    <property type="entry name" value="lysS_bact"/>
    <property type="match status" value="1"/>
</dbReference>
<dbReference type="InterPro" id="IPR018149">
    <property type="entry name" value="Lys-tRNA-synth_II_C"/>
</dbReference>
<evidence type="ECO:0000256" key="2">
    <source>
        <dbReference type="ARBA" id="ARBA00022598"/>
    </source>
</evidence>
<dbReference type="Pfam" id="PF01336">
    <property type="entry name" value="tRNA_anti-codon"/>
    <property type="match status" value="1"/>
</dbReference>
<evidence type="ECO:0000313" key="9">
    <source>
        <dbReference type="EMBL" id="KKM76294.1"/>
    </source>
</evidence>
<dbReference type="CDD" id="cd04322">
    <property type="entry name" value="LysRS_N"/>
    <property type="match status" value="1"/>
</dbReference>
<accession>A0A0F9K2L9</accession>
<keyword evidence="6" id="KW-0030">Aminoacyl-tRNA synthetase</keyword>
<evidence type="ECO:0000256" key="1">
    <source>
        <dbReference type="ARBA" id="ARBA00013166"/>
    </source>
</evidence>
<keyword evidence="4" id="KW-0547">Nucleotide-binding</keyword>
<dbReference type="InterPro" id="IPR012340">
    <property type="entry name" value="NA-bd_OB-fold"/>
</dbReference>
<organism evidence="9">
    <name type="scientific">marine sediment metagenome</name>
    <dbReference type="NCBI Taxonomy" id="412755"/>
    <lineage>
        <taxon>unclassified sequences</taxon>
        <taxon>metagenomes</taxon>
        <taxon>ecological metagenomes</taxon>
    </lineage>
</organism>
<dbReference type="PANTHER" id="PTHR42918:SF15">
    <property type="entry name" value="LYSINE--TRNA LIGASE, CHLOROPLASTIC_MITOCHONDRIAL"/>
    <property type="match status" value="1"/>
</dbReference>
<keyword evidence="2" id="KW-0436">Ligase</keyword>
<evidence type="ECO:0000256" key="3">
    <source>
        <dbReference type="ARBA" id="ARBA00022723"/>
    </source>
</evidence>
<dbReference type="HAMAP" id="MF_00252">
    <property type="entry name" value="Lys_tRNA_synth_class2"/>
    <property type="match status" value="1"/>
</dbReference>
<evidence type="ECO:0000256" key="6">
    <source>
        <dbReference type="ARBA" id="ARBA00023146"/>
    </source>
</evidence>
<name>A0A0F9K2L9_9ZZZZ</name>
<dbReference type="SUPFAM" id="SSF50249">
    <property type="entry name" value="Nucleic acid-binding proteins"/>
    <property type="match status" value="1"/>
</dbReference>
<dbReference type="InterPro" id="IPR004365">
    <property type="entry name" value="NA-bd_OB_tRNA"/>
</dbReference>
<evidence type="ECO:0000256" key="5">
    <source>
        <dbReference type="ARBA" id="ARBA00022840"/>
    </source>
</evidence>
<keyword evidence="3" id="KW-0479">Metal-binding</keyword>
<dbReference type="GO" id="GO:0046872">
    <property type="term" value="F:metal ion binding"/>
    <property type="evidence" value="ECO:0007669"/>
    <property type="project" value="UniProtKB-KW"/>
</dbReference>
<dbReference type="AlphaFoldDB" id="A0A0F9K2L9"/>
<evidence type="ECO:0000256" key="7">
    <source>
        <dbReference type="ARBA" id="ARBA00048573"/>
    </source>
</evidence>
<protein>
    <recommendedName>
        <fullName evidence="1">lysine--tRNA ligase</fullName>
        <ecNumber evidence="1">6.1.1.6</ecNumber>
    </recommendedName>
</protein>
<dbReference type="Gene3D" id="2.40.50.140">
    <property type="entry name" value="Nucleic acid-binding proteins"/>
    <property type="match status" value="1"/>
</dbReference>
<dbReference type="PROSITE" id="PS50862">
    <property type="entry name" value="AA_TRNA_LIGASE_II"/>
    <property type="match status" value="1"/>
</dbReference>
<dbReference type="PANTHER" id="PTHR42918">
    <property type="entry name" value="LYSYL-TRNA SYNTHETASE"/>
    <property type="match status" value="1"/>
</dbReference>
<dbReference type="GO" id="GO:0000049">
    <property type="term" value="F:tRNA binding"/>
    <property type="evidence" value="ECO:0007669"/>
    <property type="project" value="TreeGrafter"/>
</dbReference>
<dbReference type="GO" id="GO:0004824">
    <property type="term" value="F:lysine-tRNA ligase activity"/>
    <property type="evidence" value="ECO:0007669"/>
    <property type="project" value="UniProtKB-EC"/>
</dbReference>
<dbReference type="PRINTS" id="PR00982">
    <property type="entry name" value="TRNASYNTHLYS"/>
</dbReference>
<comment type="caution">
    <text evidence="9">The sequence shown here is derived from an EMBL/GenBank/DDBJ whole genome shotgun (WGS) entry which is preliminary data.</text>
</comment>
<comment type="catalytic activity">
    <reaction evidence="7">
        <text>tRNA(Lys) + L-lysine + ATP = L-lysyl-tRNA(Lys) + AMP + diphosphate</text>
        <dbReference type="Rhea" id="RHEA:20792"/>
        <dbReference type="Rhea" id="RHEA-COMP:9696"/>
        <dbReference type="Rhea" id="RHEA-COMP:9697"/>
        <dbReference type="ChEBI" id="CHEBI:30616"/>
        <dbReference type="ChEBI" id="CHEBI:32551"/>
        <dbReference type="ChEBI" id="CHEBI:33019"/>
        <dbReference type="ChEBI" id="CHEBI:78442"/>
        <dbReference type="ChEBI" id="CHEBI:78529"/>
        <dbReference type="ChEBI" id="CHEBI:456215"/>
        <dbReference type="EC" id="6.1.1.6"/>
    </reaction>
</comment>
<dbReference type="InterPro" id="IPR006195">
    <property type="entry name" value="aa-tRNA-synth_II"/>
</dbReference>
<dbReference type="SUPFAM" id="SSF55681">
    <property type="entry name" value="Class II aaRS and biotin synthetases"/>
    <property type="match status" value="1"/>
</dbReference>
<keyword evidence="5" id="KW-0067">ATP-binding</keyword>
<dbReference type="Pfam" id="PF00152">
    <property type="entry name" value="tRNA-synt_2"/>
    <property type="match status" value="1"/>
</dbReference>
<evidence type="ECO:0000259" key="8">
    <source>
        <dbReference type="PROSITE" id="PS50862"/>
    </source>
</evidence>
<dbReference type="InterPro" id="IPR044136">
    <property type="entry name" value="Lys-tRNA-ligase_II_N"/>
</dbReference>
<dbReference type="InterPro" id="IPR045864">
    <property type="entry name" value="aa-tRNA-synth_II/BPL/LPL"/>
</dbReference>
<dbReference type="EC" id="6.1.1.6" evidence="1"/>
<evidence type="ECO:0000256" key="4">
    <source>
        <dbReference type="ARBA" id="ARBA00022741"/>
    </source>
</evidence>